<dbReference type="STRING" id="1777138.AWB77_02268"/>
<dbReference type="InterPro" id="IPR017850">
    <property type="entry name" value="Alkaline_phosphatase_core_sf"/>
</dbReference>
<dbReference type="AlphaFoldDB" id="A0A158AZZ9"/>
<comment type="caution">
    <text evidence="1">The sequence shown here is derived from an EMBL/GenBank/DDBJ whole genome shotgun (WGS) entry which is preliminary data.</text>
</comment>
<gene>
    <name evidence="1" type="ORF">AWB77_02268</name>
</gene>
<reference evidence="1" key="1">
    <citation type="submission" date="2016-01" db="EMBL/GenBank/DDBJ databases">
        <authorList>
            <person name="Peeters C."/>
        </authorList>
    </citation>
    <scope>NUCLEOTIDE SEQUENCE</scope>
    <source>
        <strain evidence="1">LMG 29320</strain>
    </source>
</reference>
<dbReference type="EMBL" id="FCNX02000005">
    <property type="protein sequence ID" value="SAK63404.1"/>
    <property type="molecule type" value="Genomic_DNA"/>
</dbReference>
<keyword evidence="2" id="KW-1185">Reference proteome</keyword>
<proteinExistence type="predicted"/>
<dbReference type="Proteomes" id="UP000054903">
    <property type="component" value="Unassembled WGS sequence"/>
</dbReference>
<evidence type="ECO:0000313" key="2">
    <source>
        <dbReference type="Proteomes" id="UP000054903"/>
    </source>
</evidence>
<accession>A0A158AZZ9</accession>
<evidence type="ECO:0000313" key="1">
    <source>
        <dbReference type="EMBL" id="SAK63404.1"/>
    </source>
</evidence>
<name>A0A158AZZ9_9BURK</name>
<organism evidence="1 2">
    <name type="scientific">Caballeronia fortuita</name>
    <dbReference type="NCBI Taxonomy" id="1777138"/>
    <lineage>
        <taxon>Bacteria</taxon>
        <taxon>Pseudomonadati</taxon>
        <taxon>Pseudomonadota</taxon>
        <taxon>Betaproteobacteria</taxon>
        <taxon>Burkholderiales</taxon>
        <taxon>Burkholderiaceae</taxon>
        <taxon>Caballeronia</taxon>
    </lineage>
</organism>
<sequence>MDWFPTLLAAAGDAGVKERLLNGWTVGGRTFKNHLDGYNQLPYLEGRQPKGERKEFFYFDDDGVLVDMRYHD</sequence>
<dbReference type="SUPFAM" id="SSF53649">
    <property type="entry name" value="Alkaline phosphatase-like"/>
    <property type="match status" value="1"/>
</dbReference>
<protein>
    <submittedName>
        <fullName evidence="1">Uncharacterized protein</fullName>
    </submittedName>
</protein>